<name>A0ABR0KX85_9PEZI</name>
<reference evidence="1 2" key="1">
    <citation type="submission" date="2023-08" db="EMBL/GenBank/DDBJ databases">
        <title>Black Yeasts Isolated from many extreme environments.</title>
        <authorList>
            <person name="Coleine C."/>
            <person name="Stajich J.E."/>
            <person name="Selbmann L."/>
        </authorList>
    </citation>
    <scope>NUCLEOTIDE SEQUENCE [LARGE SCALE GENOMIC DNA]</scope>
    <source>
        <strain evidence="1 2">CCFEE 5386</strain>
    </source>
</reference>
<dbReference type="EMBL" id="JAVRRR010001195">
    <property type="protein sequence ID" value="KAK5139395.1"/>
    <property type="molecule type" value="Genomic_DNA"/>
</dbReference>
<gene>
    <name evidence="1" type="ORF">LTR32_007452</name>
</gene>
<proteinExistence type="predicted"/>
<sequence>MKEVITEEDSRKVAKFTNTIIAMTTENAILKAQKSGYVAAINNEKKRRKRGKHLFEEYRAQEGQGATFFSPAKNHTAKVLLAQKEEAKQLQAADKKHKAEAKRVASQLKRLAVEAAKVQRVQQADERKELATVAARQKQQAKEGRETNLQLQQLLAASAKKPKGYKEVVD</sequence>
<protein>
    <submittedName>
        <fullName evidence="1">Uncharacterized protein</fullName>
    </submittedName>
</protein>
<comment type="caution">
    <text evidence="1">The sequence shown here is derived from an EMBL/GenBank/DDBJ whole genome shotgun (WGS) entry which is preliminary data.</text>
</comment>
<feature type="non-terminal residue" evidence="1">
    <location>
        <position position="170"/>
    </location>
</feature>
<accession>A0ABR0KX85</accession>
<keyword evidence="2" id="KW-1185">Reference proteome</keyword>
<evidence type="ECO:0000313" key="2">
    <source>
        <dbReference type="Proteomes" id="UP001308179"/>
    </source>
</evidence>
<organism evidence="1 2">
    <name type="scientific">Rachicladosporium monterosium</name>
    <dbReference type="NCBI Taxonomy" id="1507873"/>
    <lineage>
        <taxon>Eukaryota</taxon>
        <taxon>Fungi</taxon>
        <taxon>Dikarya</taxon>
        <taxon>Ascomycota</taxon>
        <taxon>Pezizomycotina</taxon>
        <taxon>Dothideomycetes</taxon>
        <taxon>Dothideomycetidae</taxon>
        <taxon>Cladosporiales</taxon>
        <taxon>Cladosporiaceae</taxon>
        <taxon>Rachicladosporium</taxon>
    </lineage>
</organism>
<dbReference type="Proteomes" id="UP001308179">
    <property type="component" value="Unassembled WGS sequence"/>
</dbReference>
<evidence type="ECO:0000313" key="1">
    <source>
        <dbReference type="EMBL" id="KAK5139395.1"/>
    </source>
</evidence>